<organism evidence="1 2">
    <name type="scientific">Dendrobium catenatum</name>
    <dbReference type="NCBI Taxonomy" id="906689"/>
    <lineage>
        <taxon>Eukaryota</taxon>
        <taxon>Viridiplantae</taxon>
        <taxon>Streptophyta</taxon>
        <taxon>Embryophyta</taxon>
        <taxon>Tracheophyta</taxon>
        <taxon>Spermatophyta</taxon>
        <taxon>Magnoliopsida</taxon>
        <taxon>Liliopsida</taxon>
        <taxon>Asparagales</taxon>
        <taxon>Orchidaceae</taxon>
        <taxon>Epidendroideae</taxon>
        <taxon>Malaxideae</taxon>
        <taxon>Dendrobiinae</taxon>
        <taxon>Dendrobium</taxon>
    </lineage>
</organism>
<name>A0A2I0VL91_9ASPA</name>
<proteinExistence type="predicted"/>
<protein>
    <submittedName>
        <fullName evidence="1">Uncharacterized protein</fullName>
    </submittedName>
</protein>
<dbReference type="EMBL" id="KZ503429">
    <property type="protein sequence ID" value="PKU64180.1"/>
    <property type="molecule type" value="Genomic_DNA"/>
</dbReference>
<reference evidence="1 2" key="1">
    <citation type="journal article" date="2016" name="Sci. Rep.">
        <title>The Dendrobium catenatum Lindl. genome sequence provides insights into polysaccharide synthase, floral development and adaptive evolution.</title>
        <authorList>
            <person name="Zhang G.Q."/>
            <person name="Xu Q."/>
            <person name="Bian C."/>
            <person name="Tsai W.C."/>
            <person name="Yeh C.M."/>
            <person name="Liu K.W."/>
            <person name="Yoshida K."/>
            <person name="Zhang L.S."/>
            <person name="Chang S.B."/>
            <person name="Chen F."/>
            <person name="Shi Y."/>
            <person name="Su Y.Y."/>
            <person name="Zhang Y.Q."/>
            <person name="Chen L.J."/>
            <person name="Yin Y."/>
            <person name="Lin M."/>
            <person name="Huang H."/>
            <person name="Deng H."/>
            <person name="Wang Z.W."/>
            <person name="Zhu S.L."/>
            <person name="Zhao X."/>
            <person name="Deng C."/>
            <person name="Niu S.C."/>
            <person name="Huang J."/>
            <person name="Wang M."/>
            <person name="Liu G.H."/>
            <person name="Yang H.J."/>
            <person name="Xiao X.J."/>
            <person name="Hsiao Y.Y."/>
            <person name="Wu W.L."/>
            <person name="Chen Y.Y."/>
            <person name="Mitsuda N."/>
            <person name="Ohme-Takagi M."/>
            <person name="Luo Y.B."/>
            <person name="Van de Peer Y."/>
            <person name="Liu Z.J."/>
        </authorList>
    </citation>
    <scope>NUCLEOTIDE SEQUENCE [LARGE SCALE GENOMIC DNA]</scope>
    <source>
        <tissue evidence="1">The whole plant</tissue>
    </source>
</reference>
<evidence type="ECO:0000313" key="1">
    <source>
        <dbReference type="EMBL" id="PKU64180.1"/>
    </source>
</evidence>
<reference evidence="1 2" key="2">
    <citation type="journal article" date="2017" name="Nature">
        <title>The Apostasia genome and the evolution of orchids.</title>
        <authorList>
            <person name="Zhang G.Q."/>
            <person name="Liu K.W."/>
            <person name="Li Z."/>
            <person name="Lohaus R."/>
            <person name="Hsiao Y.Y."/>
            <person name="Niu S.C."/>
            <person name="Wang J.Y."/>
            <person name="Lin Y.C."/>
            <person name="Xu Q."/>
            <person name="Chen L.J."/>
            <person name="Yoshida K."/>
            <person name="Fujiwara S."/>
            <person name="Wang Z.W."/>
            <person name="Zhang Y.Q."/>
            <person name="Mitsuda N."/>
            <person name="Wang M."/>
            <person name="Liu G.H."/>
            <person name="Pecoraro L."/>
            <person name="Huang H.X."/>
            <person name="Xiao X.J."/>
            <person name="Lin M."/>
            <person name="Wu X.Y."/>
            <person name="Wu W.L."/>
            <person name="Chen Y.Y."/>
            <person name="Chang S.B."/>
            <person name="Sakamoto S."/>
            <person name="Ohme-Takagi M."/>
            <person name="Yagi M."/>
            <person name="Zeng S.J."/>
            <person name="Shen C.Y."/>
            <person name="Yeh C.M."/>
            <person name="Luo Y.B."/>
            <person name="Tsai W.C."/>
            <person name="Van de Peer Y."/>
            <person name="Liu Z.J."/>
        </authorList>
    </citation>
    <scope>NUCLEOTIDE SEQUENCE [LARGE SCALE GENOMIC DNA]</scope>
    <source>
        <tissue evidence="1">The whole plant</tissue>
    </source>
</reference>
<accession>A0A2I0VL91</accession>
<dbReference type="Proteomes" id="UP000233837">
    <property type="component" value="Unassembled WGS sequence"/>
</dbReference>
<sequence>MGKRRSAASILRGERIERETAWEREMRAVRKRQRGDEQGRWAGLCDPERANGEILKAAPSNGEFVKDSLLPKLLRDISTTLFEIRLLVDHYGDDSYDGGKLLMKGIPMNSNKFLVEMPASIGTSRVDLKFYIEDHLSLLNTLFTLQLGGGANIQLEIALINTGNVGGTIQFGCIDFPTIATRSTTIPTNGVNTKRYARRLNTAEAPTDHVNLLAQ</sequence>
<evidence type="ECO:0000313" key="2">
    <source>
        <dbReference type="Proteomes" id="UP000233837"/>
    </source>
</evidence>
<keyword evidence="2" id="KW-1185">Reference proteome</keyword>
<gene>
    <name evidence="1" type="ORF">MA16_Dca005103</name>
</gene>
<dbReference type="AlphaFoldDB" id="A0A2I0VL91"/>